<gene>
    <name evidence="5" type="ORF">MUK42_10543</name>
</gene>
<evidence type="ECO:0000256" key="2">
    <source>
        <dbReference type="ARBA" id="ARBA00022737"/>
    </source>
</evidence>
<feature type="region of interest" description="Disordered" evidence="4">
    <location>
        <begin position="18"/>
        <end position="83"/>
    </location>
</feature>
<feature type="compositionally biased region" description="Basic and acidic residues" evidence="4">
    <location>
        <begin position="856"/>
        <end position="871"/>
    </location>
</feature>
<dbReference type="PRINTS" id="PR00320">
    <property type="entry name" value="GPROTEINBRPT"/>
</dbReference>
<feature type="region of interest" description="Disordered" evidence="4">
    <location>
        <begin position="353"/>
        <end position="380"/>
    </location>
</feature>
<name>A0A9E7KJP5_9LILI</name>
<feature type="region of interest" description="Disordered" evidence="4">
    <location>
        <begin position="496"/>
        <end position="529"/>
    </location>
</feature>
<organism evidence="5 6">
    <name type="scientific">Musa troglodytarum</name>
    <name type="common">fe'i banana</name>
    <dbReference type="NCBI Taxonomy" id="320322"/>
    <lineage>
        <taxon>Eukaryota</taxon>
        <taxon>Viridiplantae</taxon>
        <taxon>Streptophyta</taxon>
        <taxon>Embryophyta</taxon>
        <taxon>Tracheophyta</taxon>
        <taxon>Spermatophyta</taxon>
        <taxon>Magnoliopsida</taxon>
        <taxon>Liliopsida</taxon>
        <taxon>Zingiberales</taxon>
        <taxon>Musaceae</taxon>
        <taxon>Musa</taxon>
    </lineage>
</organism>
<evidence type="ECO:0000313" key="5">
    <source>
        <dbReference type="EMBL" id="URE19881.1"/>
    </source>
</evidence>
<feature type="repeat" description="WD" evidence="3">
    <location>
        <begin position="592"/>
        <end position="626"/>
    </location>
</feature>
<keyword evidence="2" id="KW-0677">Repeat</keyword>
<feature type="repeat" description="WD" evidence="3">
    <location>
        <begin position="552"/>
        <end position="592"/>
    </location>
</feature>
<dbReference type="PROSITE" id="PS00678">
    <property type="entry name" value="WD_REPEATS_1"/>
    <property type="match status" value="1"/>
</dbReference>
<feature type="repeat" description="WD" evidence="3">
    <location>
        <begin position="447"/>
        <end position="488"/>
    </location>
</feature>
<dbReference type="Gene3D" id="2.130.10.10">
    <property type="entry name" value="YVTN repeat-like/Quinoprotein amine dehydrogenase"/>
    <property type="match status" value="2"/>
</dbReference>
<evidence type="ECO:0000256" key="3">
    <source>
        <dbReference type="PROSITE-ProRule" id="PRU00221"/>
    </source>
</evidence>
<feature type="region of interest" description="Disordered" evidence="4">
    <location>
        <begin position="404"/>
        <end position="426"/>
    </location>
</feature>
<dbReference type="InterPro" id="IPR040324">
    <property type="entry name" value="WDR44/Dgr2"/>
</dbReference>
<evidence type="ECO:0000256" key="4">
    <source>
        <dbReference type="SAM" id="MobiDB-lite"/>
    </source>
</evidence>
<feature type="region of interest" description="Disordered" evidence="4">
    <location>
        <begin position="237"/>
        <end position="278"/>
    </location>
</feature>
<reference evidence="5" key="1">
    <citation type="submission" date="2022-05" db="EMBL/GenBank/DDBJ databases">
        <title>The Musa troglodytarum L. genome provides insights into the mechanism of non-climacteric behaviour and enrichment of carotenoids.</title>
        <authorList>
            <person name="Wang J."/>
        </authorList>
    </citation>
    <scope>NUCLEOTIDE SEQUENCE</scope>
    <source>
        <tissue evidence="5">Leaf</tissue>
    </source>
</reference>
<dbReference type="AlphaFoldDB" id="A0A9E7KJP5"/>
<sequence>MLAPLHDASRLRLLFRKQEQANGSRRHGSAQDARHHHHHNHHHHHHHHHRQSHRDHHEEEEEEEEEDEEEDEEAESGEEVGEKDCFFEPLDRIPSSVSFLVDLPSDSDEDEDDDVRISFASAIAPPTDLRCVTFSREEFLVEHDENPDLGGYDYDVWMAEPTSIKERRRRLLQGMGFASSKDLAAALRNRSSSLKAVSTAPATSGEHALESGLPPPYPAPSQNQLAIVKCRSNNELATTQGAPPSAEPVLPRAASAPPSLWGHRAQRKTGAGGGATGVTEAKEAGSVVPANGGVCRVKNLDTGREFVVSELGKDGTWRRLNDVQTGSQMSMEEFDRFLGNSPIVKELMRRANLRGSGREPQSNDQPVPSLGGSKSSKSGYRKKRGWLKNIKFVASSVTGLITEKEKGDAGSRAAGKSSADSSSELMKVRQHGKSYKELTGLYMTQEIHAHHGSIWSIKFSWDGRHLASAGEDRVIRVWQVQECDILSSPLRRQEARSSRLSMADGSPERSPLLGTQPSKSTKKSKSRKRSIPDYIVMPEVIFSLSEKPVCSLEGHLDDILDLSWSKSQHLLSSSMDKTVRLWDMESKQCLKLFAHNDYVTCIQFNPIDDRYFISGSLDSKVRIWSVPERQVVDWNDLHEMVTAACYTPDGQGALVGSHKGSCRFYKTSDCKLSQEGQMDIRIKKKKSHAKKITGFQFAPGNPSEVLVTSADSRVRVFDGPNMVHKFRGFRNTSSQISASYTSEGKYVVCASEDSYVYVWKREPGRVVSAAGKGKAWTTTRSHEYFYCKDVSVAVPWPSAGSQCSPLLLPSPASGRFDRRPPQQDPLGCTDSRRSTASLEDIFPSGRRPAAALSKKSFSERGQSSHREEFRSASRWGIGSDSFASGGAASSVVSDPGTFSSSFSSWGWYSGGSTRTSSTDPPNAWGLVVVTAGLGGHIRIYQNFGLPLRLGRQTNLF</sequence>
<dbReference type="InterPro" id="IPR019775">
    <property type="entry name" value="WD40_repeat_CS"/>
</dbReference>
<dbReference type="PANTHER" id="PTHR14221:SF67">
    <property type="entry name" value="WD REPEAT-CONTAINING PROTEIN 44-LIKE"/>
    <property type="match status" value="1"/>
</dbReference>
<feature type="region of interest" description="Disordered" evidence="4">
    <location>
        <begin position="846"/>
        <end position="871"/>
    </location>
</feature>
<dbReference type="PANTHER" id="PTHR14221">
    <property type="entry name" value="WD REPEAT DOMAIN 44"/>
    <property type="match status" value="1"/>
</dbReference>
<dbReference type="SMART" id="SM00320">
    <property type="entry name" value="WD40"/>
    <property type="match status" value="6"/>
</dbReference>
<dbReference type="Proteomes" id="UP001055439">
    <property type="component" value="Chromosome 7"/>
</dbReference>
<dbReference type="PROSITE" id="PS50294">
    <property type="entry name" value="WD_REPEATS_REGION"/>
    <property type="match status" value="3"/>
</dbReference>
<accession>A0A9E7KJP5</accession>
<dbReference type="Pfam" id="PF00400">
    <property type="entry name" value="WD40"/>
    <property type="match status" value="4"/>
</dbReference>
<dbReference type="InterPro" id="IPR001680">
    <property type="entry name" value="WD40_rpt"/>
</dbReference>
<dbReference type="PROSITE" id="PS50082">
    <property type="entry name" value="WD_REPEATS_2"/>
    <property type="match status" value="3"/>
</dbReference>
<feature type="region of interest" description="Disordered" evidence="4">
    <location>
        <begin position="197"/>
        <end position="222"/>
    </location>
</feature>
<evidence type="ECO:0000256" key="1">
    <source>
        <dbReference type="ARBA" id="ARBA00022574"/>
    </source>
</evidence>
<keyword evidence="6" id="KW-1185">Reference proteome</keyword>
<dbReference type="SUPFAM" id="SSF50978">
    <property type="entry name" value="WD40 repeat-like"/>
    <property type="match status" value="1"/>
</dbReference>
<dbReference type="FunFam" id="2.130.10.10:FF:000329">
    <property type="entry name" value="WD repeat-containing protein 44"/>
    <property type="match status" value="1"/>
</dbReference>
<feature type="compositionally biased region" description="Basic residues" evidence="4">
    <location>
        <begin position="520"/>
        <end position="529"/>
    </location>
</feature>
<keyword evidence="1 3" id="KW-0853">WD repeat</keyword>
<feature type="region of interest" description="Disordered" evidence="4">
    <location>
        <begin position="810"/>
        <end position="832"/>
    </location>
</feature>
<evidence type="ECO:0000313" key="6">
    <source>
        <dbReference type="Proteomes" id="UP001055439"/>
    </source>
</evidence>
<dbReference type="EMBL" id="CP097509">
    <property type="protein sequence ID" value="URE19881.1"/>
    <property type="molecule type" value="Genomic_DNA"/>
</dbReference>
<dbReference type="InterPro" id="IPR020472">
    <property type="entry name" value="WD40_PAC1"/>
</dbReference>
<dbReference type="OrthoDB" id="408728at2759"/>
<feature type="compositionally biased region" description="Basic residues" evidence="4">
    <location>
        <begin position="24"/>
        <end position="54"/>
    </location>
</feature>
<protein>
    <submittedName>
        <fullName evidence="5">WD domain, G-beta repeat</fullName>
    </submittedName>
</protein>
<dbReference type="InterPro" id="IPR036322">
    <property type="entry name" value="WD40_repeat_dom_sf"/>
</dbReference>
<proteinExistence type="predicted"/>
<dbReference type="InterPro" id="IPR015943">
    <property type="entry name" value="WD40/YVTN_repeat-like_dom_sf"/>
</dbReference>
<feature type="compositionally biased region" description="Acidic residues" evidence="4">
    <location>
        <begin position="58"/>
        <end position="79"/>
    </location>
</feature>